<evidence type="ECO:0000256" key="1">
    <source>
        <dbReference type="SAM" id="MobiDB-lite"/>
    </source>
</evidence>
<dbReference type="EMBL" id="KK914388">
    <property type="protein sequence ID" value="KDP37675.1"/>
    <property type="molecule type" value="Genomic_DNA"/>
</dbReference>
<keyword evidence="3" id="KW-1185">Reference proteome</keyword>
<feature type="compositionally biased region" description="Basic residues" evidence="1">
    <location>
        <begin position="1"/>
        <end position="10"/>
    </location>
</feature>
<dbReference type="OrthoDB" id="1750196at2759"/>
<evidence type="ECO:0000313" key="2">
    <source>
        <dbReference type="EMBL" id="KDP37675.1"/>
    </source>
</evidence>
<organism evidence="2 3">
    <name type="scientific">Jatropha curcas</name>
    <name type="common">Barbados nut</name>
    <dbReference type="NCBI Taxonomy" id="180498"/>
    <lineage>
        <taxon>Eukaryota</taxon>
        <taxon>Viridiplantae</taxon>
        <taxon>Streptophyta</taxon>
        <taxon>Embryophyta</taxon>
        <taxon>Tracheophyta</taxon>
        <taxon>Spermatophyta</taxon>
        <taxon>Magnoliopsida</taxon>
        <taxon>eudicotyledons</taxon>
        <taxon>Gunneridae</taxon>
        <taxon>Pentapetalae</taxon>
        <taxon>rosids</taxon>
        <taxon>fabids</taxon>
        <taxon>Malpighiales</taxon>
        <taxon>Euphorbiaceae</taxon>
        <taxon>Crotonoideae</taxon>
        <taxon>Jatropheae</taxon>
        <taxon>Jatropha</taxon>
    </lineage>
</organism>
<protein>
    <submittedName>
        <fullName evidence="2">Uncharacterized protein</fullName>
    </submittedName>
</protein>
<evidence type="ECO:0000313" key="3">
    <source>
        <dbReference type="Proteomes" id="UP000027138"/>
    </source>
</evidence>
<reference evidence="2 3" key="1">
    <citation type="journal article" date="2014" name="PLoS ONE">
        <title>Global Analysis of Gene Expression Profiles in Physic Nut (Jatropha curcas L.) Seedlings Exposed to Salt Stress.</title>
        <authorList>
            <person name="Zhang L."/>
            <person name="Zhang C."/>
            <person name="Wu P."/>
            <person name="Chen Y."/>
            <person name="Li M."/>
            <person name="Jiang H."/>
            <person name="Wu G."/>
        </authorList>
    </citation>
    <scope>NUCLEOTIDE SEQUENCE [LARGE SCALE GENOMIC DNA]</scope>
    <source>
        <strain evidence="3">cv. GZQX0401</strain>
        <tissue evidence="2">Young leaves</tissue>
    </source>
</reference>
<sequence length="106" mass="12771">MTLGKKRSSSPRKFDKEDRTRASHFRKIEKLDKKLEKLHVFMKSKQMDQYVDINDDDDEELEVKHETRLTYKMPKVAKYDGTGDPKVHLIQYKPVMELWVCHQEKF</sequence>
<dbReference type="AlphaFoldDB" id="A0A067KZK0"/>
<proteinExistence type="predicted"/>
<feature type="region of interest" description="Disordered" evidence="1">
    <location>
        <begin position="1"/>
        <end position="21"/>
    </location>
</feature>
<name>A0A067KZK0_JATCU</name>
<feature type="compositionally biased region" description="Basic and acidic residues" evidence="1">
    <location>
        <begin position="12"/>
        <end position="21"/>
    </location>
</feature>
<accession>A0A067KZK0</accession>
<gene>
    <name evidence="2" type="ORF">JCGZ_06903</name>
</gene>
<dbReference type="Proteomes" id="UP000027138">
    <property type="component" value="Unassembled WGS sequence"/>
</dbReference>